<gene>
    <name evidence="2" type="ORF">PLEPLA_LOCUS30945</name>
</gene>
<feature type="compositionally biased region" description="Basic and acidic residues" evidence="1">
    <location>
        <begin position="46"/>
        <end position="68"/>
    </location>
</feature>
<keyword evidence="3" id="KW-1185">Reference proteome</keyword>
<feature type="region of interest" description="Disordered" evidence="1">
    <location>
        <begin position="26"/>
        <end position="83"/>
    </location>
</feature>
<organism evidence="2 3">
    <name type="scientific">Pleuronectes platessa</name>
    <name type="common">European plaice</name>
    <dbReference type="NCBI Taxonomy" id="8262"/>
    <lineage>
        <taxon>Eukaryota</taxon>
        <taxon>Metazoa</taxon>
        <taxon>Chordata</taxon>
        <taxon>Craniata</taxon>
        <taxon>Vertebrata</taxon>
        <taxon>Euteleostomi</taxon>
        <taxon>Actinopterygii</taxon>
        <taxon>Neopterygii</taxon>
        <taxon>Teleostei</taxon>
        <taxon>Neoteleostei</taxon>
        <taxon>Acanthomorphata</taxon>
        <taxon>Carangaria</taxon>
        <taxon>Pleuronectiformes</taxon>
        <taxon>Pleuronectoidei</taxon>
        <taxon>Pleuronectidae</taxon>
        <taxon>Pleuronectes</taxon>
    </lineage>
</organism>
<dbReference type="AlphaFoldDB" id="A0A9N7YZA8"/>
<accession>A0A9N7YZA8</accession>
<dbReference type="EMBL" id="CADEAL010003024">
    <property type="protein sequence ID" value="CAB1443230.1"/>
    <property type="molecule type" value="Genomic_DNA"/>
</dbReference>
<evidence type="ECO:0000256" key="1">
    <source>
        <dbReference type="SAM" id="MobiDB-lite"/>
    </source>
</evidence>
<name>A0A9N7YZA8_PLEPL</name>
<sequence length="98" mass="10478">MGNEETEIKQKCPSEPLLVPADLQLLSQVKGDPAAPPPKPSEGGAEESHRVPEQRSSDGRVSDPECHCPRASGTTGYAPPLRDNFPLIPGMCSRFLLG</sequence>
<proteinExistence type="predicted"/>
<dbReference type="Proteomes" id="UP001153269">
    <property type="component" value="Unassembled WGS sequence"/>
</dbReference>
<evidence type="ECO:0000313" key="3">
    <source>
        <dbReference type="Proteomes" id="UP001153269"/>
    </source>
</evidence>
<comment type="caution">
    <text evidence="2">The sequence shown here is derived from an EMBL/GenBank/DDBJ whole genome shotgun (WGS) entry which is preliminary data.</text>
</comment>
<protein>
    <submittedName>
        <fullName evidence="2">Uncharacterized protein</fullName>
    </submittedName>
</protein>
<reference evidence="2" key="1">
    <citation type="submission" date="2020-03" db="EMBL/GenBank/DDBJ databases">
        <authorList>
            <person name="Weist P."/>
        </authorList>
    </citation>
    <scope>NUCLEOTIDE SEQUENCE</scope>
</reference>
<evidence type="ECO:0000313" key="2">
    <source>
        <dbReference type="EMBL" id="CAB1443230.1"/>
    </source>
</evidence>